<keyword evidence="6" id="KW-0653">Protein transport</keyword>
<dbReference type="GO" id="GO:0015031">
    <property type="term" value="P:protein transport"/>
    <property type="evidence" value="ECO:0007669"/>
    <property type="project" value="UniProtKB-KW"/>
</dbReference>
<keyword evidence="4 10" id="KW-0812">Transmembrane</keyword>
<gene>
    <name evidence="11" type="ORF">LRAMOSA10062</name>
</gene>
<protein>
    <recommendedName>
        <fullName evidence="12">OPT family small oligopeptide transporter</fullName>
    </recommendedName>
</protein>
<feature type="region of interest" description="Disordered" evidence="9">
    <location>
        <begin position="1"/>
        <end position="20"/>
    </location>
</feature>
<dbReference type="EMBL" id="LK023326">
    <property type="protein sequence ID" value="CDS08701.1"/>
    <property type="molecule type" value="Genomic_DNA"/>
</dbReference>
<feature type="transmembrane region" description="Helical" evidence="10">
    <location>
        <begin position="171"/>
        <end position="189"/>
    </location>
</feature>
<feature type="transmembrane region" description="Helical" evidence="10">
    <location>
        <begin position="523"/>
        <end position="543"/>
    </location>
</feature>
<name>A0A077WLY3_9FUNG</name>
<feature type="transmembrane region" description="Helical" evidence="10">
    <location>
        <begin position="643"/>
        <end position="663"/>
    </location>
</feature>
<evidence type="ECO:0000256" key="10">
    <source>
        <dbReference type="SAM" id="Phobius"/>
    </source>
</evidence>
<keyword evidence="7 10" id="KW-1133">Transmembrane helix</keyword>
<evidence type="ECO:0000256" key="5">
    <source>
        <dbReference type="ARBA" id="ARBA00022856"/>
    </source>
</evidence>
<dbReference type="PANTHER" id="PTHR22601">
    <property type="entry name" value="ISP4 LIKE PROTEIN"/>
    <property type="match status" value="1"/>
</dbReference>
<dbReference type="InterPro" id="IPR004813">
    <property type="entry name" value="OPT"/>
</dbReference>
<proteinExistence type="inferred from homology"/>
<feature type="transmembrane region" description="Helical" evidence="10">
    <location>
        <begin position="230"/>
        <end position="248"/>
    </location>
</feature>
<evidence type="ECO:0000256" key="1">
    <source>
        <dbReference type="ARBA" id="ARBA00004141"/>
    </source>
</evidence>
<accession>A0A077WLY3</accession>
<feature type="region of interest" description="Disordered" evidence="9">
    <location>
        <begin position="424"/>
        <end position="444"/>
    </location>
</feature>
<dbReference type="GO" id="GO:0035673">
    <property type="term" value="F:oligopeptide transmembrane transporter activity"/>
    <property type="evidence" value="ECO:0007669"/>
    <property type="project" value="InterPro"/>
</dbReference>
<evidence type="ECO:0000256" key="8">
    <source>
        <dbReference type="ARBA" id="ARBA00023136"/>
    </source>
</evidence>
<feature type="transmembrane region" description="Helical" evidence="10">
    <location>
        <begin position="141"/>
        <end position="159"/>
    </location>
</feature>
<keyword evidence="8 10" id="KW-0472">Membrane</keyword>
<keyword evidence="5" id="KW-0571">Peptide transport</keyword>
<evidence type="ECO:0008006" key="12">
    <source>
        <dbReference type="Google" id="ProtNLM"/>
    </source>
</evidence>
<dbReference type="NCBIfam" id="TIGR00728">
    <property type="entry name" value="OPT_sfam"/>
    <property type="match status" value="1"/>
</dbReference>
<dbReference type="InterPro" id="IPR004648">
    <property type="entry name" value="Oligpept_transpt"/>
</dbReference>
<feature type="transmembrane region" description="Helical" evidence="10">
    <location>
        <begin position="692"/>
        <end position="710"/>
    </location>
</feature>
<comment type="subcellular location">
    <subcellularLocation>
        <location evidence="1">Membrane</location>
        <topology evidence="1">Multi-pass membrane protein</topology>
    </subcellularLocation>
</comment>
<feature type="transmembrane region" description="Helical" evidence="10">
    <location>
        <begin position="71"/>
        <end position="90"/>
    </location>
</feature>
<comment type="similarity">
    <text evidence="2">Belongs to the oligopeptide OPT transporter family.</text>
</comment>
<feature type="transmembrane region" description="Helical" evidence="10">
    <location>
        <begin position="464"/>
        <end position="483"/>
    </location>
</feature>
<dbReference type="Pfam" id="PF03169">
    <property type="entry name" value="OPT"/>
    <property type="match status" value="1"/>
</dbReference>
<evidence type="ECO:0000256" key="2">
    <source>
        <dbReference type="ARBA" id="ARBA00008807"/>
    </source>
</evidence>
<evidence type="ECO:0000313" key="11">
    <source>
        <dbReference type="EMBL" id="CDS08701.1"/>
    </source>
</evidence>
<feature type="transmembrane region" description="Helical" evidence="10">
    <location>
        <begin position="303"/>
        <end position="326"/>
    </location>
</feature>
<evidence type="ECO:0000256" key="7">
    <source>
        <dbReference type="ARBA" id="ARBA00022989"/>
    </source>
</evidence>
<evidence type="ECO:0000256" key="6">
    <source>
        <dbReference type="ARBA" id="ARBA00022927"/>
    </source>
</evidence>
<feature type="transmembrane region" description="Helical" evidence="10">
    <location>
        <begin position="573"/>
        <end position="592"/>
    </location>
</feature>
<sequence length="777" mass="87273">MSHDVKEKPKSFDNAGDPAATPEIYFDAEMSLPSSRVNESLDEKRPIEEDDDIRIVNELASMDDDTTLPCFTLRALVIGSLLACLSASVYQLMLFKPVGLPLSNTFMLMVAYAVGNAWAHYLPRIDWLNPGPFNVKEHTCIYVMVSAANTSAYATFILSAQQLYYENPPSAAGSIFLLFATQIVGYGIAGQLRPFLVYPPNMIWPTTLPTVSLLRTLNSSKAEARWRTRFFFLVFAGMFVYEFIPQYMFPLLGGISVLCLAAPGSEWVQRLFGGLAVNEGLGILQISFDWNYLSSLNPLVLPLWVQLNVFGGILLLWLIYPLIYYFDVWDAQKFPFLSNSIFLYNETTGESEVYPQHRVLNPDNTLNQTMLDQVGPPSFTATSAVNYVFINFAVTASITHVALYYGKDIWHTIRTTHERMMLKRRRNKEKGDDDKTKGVTVEETTHPDDDIHMRLMRAYKEVPAWWYYGLFAAGIALNIGIAYANHSQLPWWGVLAAILMSSVLSLPLNLITAVTGTGFGLNVFAEMIGGFMLPGLPVANMYFKTLGFNTLHQAGLMAGDLKVGHYLKVPPRIVFLNQIIGTILGCLFNYVVNENVVTNEREILLNPVGSNIWNGATPQTINAAAITWGAIGPMAMFGPDSRYYIVLWAFVIGLFLPIPFWLLHKRFPRVQGLGRINVPMIIVGLSTLPGQATSYITVAFILVILSQWYLRRYRRQWFVKYNYLVSTALDSATSLMVFFVAFALHGAANGVVHKFPIWWGNRLDAKYVDHCCMDCNN</sequence>
<evidence type="ECO:0000256" key="3">
    <source>
        <dbReference type="ARBA" id="ARBA00022448"/>
    </source>
</evidence>
<evidence type="ECO:0000256" key="4">
    <source>
        <dbReference type="ARBA" id="ARBA00022692"/>
    </source>
</evidence>
<evidence type="ECO:0000256" key="9">
    <source>
        <dbReference type="SAM" id="MobiDB-lite"/>
    </source>
</evidence>
<dbReference type="OrthoDB" id="9986677at2759"/>
<dbReference type="AlphaFoldDB" id="A0A077WLY3"/>
<dbReference type="GO" id="GO:0016020">
    <property type="term" value="C:membrane"/>
    <property type="evidence" value="ECO:0007669"/>
    <property type="project" value="UniProtKB-SubCell"/>
</dbReference>
<keyword evidence="3" id="KW-0813">Transport</keyword>
<organism evidence="11">
    <name type="scientific">Lichtheimia ramosa</name>
    <dbReference type="NCBI Taxonomy" id="688394"/>
    <lineage>
        <taxon>Eukaryota</taxon>
        <taxon>Fungi</taxon>
        <taxon>Fungi incertae sedis</taxon>
        <taxon>Mucoromycota</taxon>
        <taxon>Mucoromycotina</taxon>
        <taxon>Mucoromycetes</taxon>
        <taxon>Mucorales</taxon>
        <taxon>Lichtheimiaceae</taxon>
        <taxon>Lichtheimia</taxon>
    </lineage>
</organism>
<feature type="transmembrane region" description="Helical" evidence="10">
    <location>
        <begin position="722"/>
        <end position="744"/>
    </location>
</feature>
<feature type="compositionally biased region" description="Basic and acidic residues" evidence="9">
    <location>
        <begin position="1"/>
        <end position="11"/>
    </location>
</feature>
<feature type="transmembrane region" description="Helical" evidence="10">
    <location>
        <begin position="489"/>
        <end position="511"/>
    </location>
</feature>
<feature type="transmembrane region" description="Helical" evidence="10">
    <location>
        <begin position="102"/>
        <end position="121"/>
    </location>
</feature>
<dbReference type="NCBIfam" id="TIGR00727">
    <property type="entry name" value="ISP4_OPT"/>
    <property type="match status" value="1"/>
</dbReference>
<reference evidence="11" key="1">
    <citation type="journal article" date="2014" name="Genome Announc.">
        <title>De novo whole-genome sequence and genome annotation of Lichtheimia ramosa.</title>
        <authorList>
            <person name="Linde J."/>
            <person name="Schwartze V."/>
            <person name="Binder U."/>
            <person name="Lass-Florl C."/>
            <person name="Voigt K."/>
            <person name="Horn F."/>
        </authorList>
    </citation>
    <scope>NUCLEOTIDE SEQUENCE</scope>
    <source>
        <strain evidence="11">JMRC FSU:6197</strain>
    </source>
</reference>